<dbReference type="Proteomes" id="UP001595796">
    <property type="component" value="Unassembled WGS sequence"/>
</dbReference>
<evidence type="ECO:0000313" key="2">
    <source>
        <dbReference type="Proteomes" id="UP001595796"/>
    </source>
</evidence>
<accession>A0ABV9Z3Y1</accession>
<gene>
    <name evidence="1" type="ORF">ACFPFW_10420</name>
</gene>
<comment type="caution">
    <text evidence="1">The sequence shown here is derived from an EMBL/GenBank/DDBJ whole genome shotgun (WGS) entry which is preliminary data.</text>
</comment>
<keyword evidence="2" id="KW-1185">Reference proteome</keyword>
<organism evidence="1 2">
    <name type="scientific">Flaviflagellibacter deserti</name>
    <dbReference type="NCBI Taxonomy" id="2267266"/>
    <lineage>
        <taxon>Bacteria</taxon>
        <taxon>Pseudomonadati</taxon>
        <taxon>Pseudomonadota</taxon>
        <taxon>Alphaproteobacteria</taxon>
        <taxon>Hyphomicrobiales</taxon>
        <taxon>Flaviflagellibacter</taxon>
    </lineage>
</organism>
<evidence type="ECO:0000313" key="1">
    <source>
        <dbReference type="EMBL" id="MFC5068425.1"/>
    </source>
</evidence>
<dbReference type="EMBL" id="JBHSJF010000006">
    <property type="protein sequence ID" value="MFC5068425.1"/>
    <property type="molecule type" value="Genomic_DNA"/>
</dbReference>
<sequence length="113" mass="11842">MLRGFATTLAVVSAVTLVAWAYTDQARMARATTAAEMTPVTSSATTNSNLAAKGDRLSVGVRLSGVASADGAMDRIMEAHARAMAENASDRFMTVSVPSGHDETTLVRVPVRD</sequence>
<protein>
    <recommendedName>
        <fullName evidence="3">Secreted protein</fullName>
    </recommendedName>
</protein>
<reference evidence="2" key="1">
    <citation type="journal article" date="2019" name="Int. J. Syst. Evol. Microbiol.">
        <title>The Global Catalogue of Microorganisms (GCM) 10K type strain sequencing project: providing services to taxonomists for standard genome sequencing and annotation.</title>
        <authorList>
            <consortium name="The Broad Institute Genomics Platform"/>
            <consortium name="The Broad Institute Genome Sequencing Center for Infectious Disease"/>
            <person name="Wu L."/>
            <person name="Ma J."/>
        </authorList>
    </citation>
    <scope>NUCLEOTIDE SEQUENCE [LARGE SCALE GENOMIC DNA]</scope>
    <source>
        <strain evidence="2">CGMCC 1.16444</strain>
    </source>
</reference>
<name>A0ABV9Z3Y1_9HYPH</name>
<evidence type="ECO:0008006" key="3">
    <source>
        <dbReference type="Google" id="ProtNLM"/>
    </source>
</evidence>
<proteinExistence type="predicted"/>
<dbReference type="RefSeq" id="WP_114955675.1">
    <property type="nucleotide sequence ID" value="NZ_JBHSJF010000006.1"/>
</dbReference>